<dbReference type="SUPFAM" id="SSF53850">
    <property type="entry name" value="Periplasmic binding protein-like II"/>
    <property type="match status" value="1"/>
</dbReference>
<dbReference type="Proteomes" id="UP000199337">
    <property type="component" value="Unassembled WGS sequence"/>
</dbReference>
<evidence type="ECO:0000256" key="3">
    <source>
        <dbReference type="ARBA" id="ARBA00022729"/>
    </source>
</evidence>
<dbReference type="NCBIfam" id="TIGR00787">
    <property type="entry name" value="dctP"/>
    <property type="match status" value="1"/>
</dbReference>
<gene>
    <name evidence="4" type="ORF">SAMN05660649_04386</name>
</gene>
<dbReference type="STRING" id="341036.SAMN05660649_04386"/>
<dbReference type="PANTHER" id="PTHR33376:SF7">
    <property type="entry name" value="C4-DICARBOXYLATE-BINDING PROTEIN DCTB"/>
    <property type="match status" value="1"/>
</dbReference>
<dbReference type="AlphaFoldDB" id="A0A1I2YFD4"/>
<dbReference type="PANTHER" id="PTHR33376">
    <property type="match status" value="1"/>
</dbReference>
<protein>
    <submittedName>
        <fullName evidence="4">Tripartite ATP-independent transporter solute receptor, DctP family</fullName>
    </submittedName>
</protein>
<reference evidence="5" key="1">
    <citation type="submission" date="2016-10" db="EMBL/GenBank/DDBJ databases">
        <authorList>
            <person name="Varghese N."/>
            <person name="Submissions S."/>
        </authorList>
    </citation>
    <scope>NUCLEOTIDE SEQUENCE [LARGE SCALE GENOMIC DNA]</scope>
    <source>
        <strain evidence="5">DSM 17038</strain>
    </source>
</reference>
<keyword evidence="3" id="KW-0732">Signal</keyword>
<comment type="similarity">
    <text evidence="1">Belongs to the bacterial solute-binding protein 7 family.</text>
</comment>
<evidence type="ECO:0000256" key="2">
    <source>
        <dbReference type="ARBA" id="ARBA00022448"/>
    </source>
</evidence>
<dbReference type="EMBL" id="FOOX01000021">
    <property type="protein sequence ID" value="SFH24392.1"/>
    <property type="molecule type" value="Genomic_DNA"/>
</dbReference>
<proteinExistence type="inferred from homology"/>
<evidence type="ECO:0000313" key="4">
    <source>
        <dbReference type="EMBL" id="SFH24392.1"/>
    </source>
</evidence>
<dbReference type="PROSITE" id="PS51257">
    <property type="entry name" value="PROKAR_LIPOPROTEIN"/>
    <property type="match status" value="1"/>
</dbReference>
<keyword evidence="5" id="KW-1185">Reference proteome</keyword>
<evidence type="ECO:0000256" key="1">
    <source>
        <dbReference type="ARBA" id="ARBA00009023"/>
    </source>
</evidence>
<dbReference type="OrthoDB" id="9815946at2"/>
<dbReference type="NCBIfam" id="NF037995">
    <property type="entry name" value="TRAP_S1"/>
    <property type="match status" value="1"/>
</dbReference>
<dbReference type="InterPro" id="IPR004682">
    <property type="entry name" value="TRAP_DctP"/>
</dbReference>
<dbReference type="RefSeq" id="WP_092474403.1">
    <property type="nucleotide sequence ID" value="NZ_FOOX01000021.1"/>
</dbReference>
<dbReference type="Pfam" id="PF03480">
    <property type="entry name" value="DctP"/>
    <property type="match status" value="1"/>
</dbReference>
<keyword evidence="2" id="KW-0813">Transport</keyword>
<dbReference type="Gene3D" id="3.40.190.170">
    <property type="entry name" value="Bacterial extracellular solute-binding protein, family 7"/>
    <property type="match status" value="1"/>
</dbReference>
<dbReference type="GO" id="GO:0055085">
    <property type="term" value="P:transmembrane transport"/>
    <property type="evidence" value="ECO:0007669"/>
    <property type="project" value="InterPro"/>
</dbReference>
<dbReference type="GO" id="GO:0030288">
    <property type="term" value="C:outer membrane-bounded periplasmic space"/>
    <property type="evidence" value="ECO:0007669"/>
    <property type="project" value="InterPro"/>
</dbReference>
<evidence type="ECO:0000313" key="5">
    <source>
        <dbReference type="Proteomes" id="UP000199337"/>
    </source>
</evidence>
<organism evidence="4 5">
    <name type="scientific">Desulfotruncus arcticus DSM 17038</name>
    <dbReference type="NCBI Taxonomy" id="1121424"/>
    <lineage>
        <taxon>Bacteria</taxon>
        <taxon>Bacillati</taxon>
        <taxon>Bacillota</taxon>
        <taxon>Clostridia</taxon>
        <taxon>Eubacteriales</taxon>
        <taxon>Desulfallaceae</taxon>
        <taxon>Desulfotruncus</taxon>
    </lineage>
</organism>
<accession>A0A1I2YFD4</accession>
<dbReference type="InterPro" id="IPR018389">
    <property type="entry name" value="DctP_fam"/>
</dbReference>
<name>A0A1I2YFD4_9FIRM</name>
<dbReference type="PIRSF" id="PIRSF006470">
    <property type="entry name" value="DctB"/>
    <property type="match status" value="1"/>
</dbReference>
<sequence>MKKISILLLALVMGLSLLVVGCSGGGKSGSDQAAKGNDVAPQAKLIAAHVTPEDGSYQVGMLKFKEVVEKESKGTITVDIYPNGQLGGNEDELVQKMATGTVDMIVASPGFMTQSVKQIDLFSLPYLYKNYDQWTKVMDGDVGQKMAKLVEDQTDFKVLGWWKCGIRDYFGTKPITKPDDLKGVKLRVQNSPAINEIWTTFGAQPASVAFNELYQALQNKVVDSAENDFANILQMKFHEVAPYISLTDHDIATRLLLISDEKYQSLTPDQQAVVDKAAKAATVAEREADNQLTDKALEQLKAEGAIVNEVDKTPFIEKTQPVREKVAKELGLEDMLKEINATN</sequence>
<keyword evidence="4" id="KW-0675">Receptor</keyword>
<dbReference type="CDD" id="cd13603">
    <property type="entry name" value="PBP2_TRAP_Siap_TeaA_like"/>
    <property type="match status" value="1"/>
</dbReference>
<dbReference type="InterPro" id="IPR038404">
    <property type="entry name" value="TRAP_DctP_sf"/>
</dbReference>